<evidence type="ECO:0000256" key="1">
    <source>
        <dbReference type="ARBA" id="ARBA00004651"/>
    </source>
</evidence>
<proteinExistence type="predicted"/>
<keyword evidence="6" id="KW-0175">Coiled coil</keyword>
<comment type="caution">
    <text evidence="9">The sequence shown here is derived from an EMBL/GenBank/DDBJ whole genome shotgun (WGS) entry which is preliminary data.</text>
</comment>
<evidence type="ECO:0000259" key="8">
    <source>
        <dbReference type="Pfam" id="PF02706"/>
    </source>
</evidence>
<dbReference type="Proteomes" id="UP000179467">
    <property type="component" value="Unassembled WGS sequence"/>
</dbReference>
<dbReference type="AlphaFoldDB" id="A0A1S1HK16"/>
<keyword evidence="5 7" id="KW-0472">Membrane</keyword>
<dbReference type="GO" id="GO:0004713">
    <property type="term" value="F:protein tyrosine kinase activity"/>
    <property type="evidence" value="ECO:0007669"/>
    <property type="project" value="TreeGrafter"/>
</dbReference>
<evidence type="ECO:0000256" key="2">
    <source>
        <dbReference type="ARBA" id="ARBA00022475"/>
    </source>
</evidence>
<reference evidence="9 10" key="1">
    <citation type="submission" date="2016-09" db="EMBL/GenBank/DDBJ databases">
        <title>Metabolic pathway, cell adaptation mechanisms and a novel monoxygenase revealed through proteogenomic-transcription analysis of a Sphingomonas haloaromaticamans strain degrading the fungicide ortho-phenylphenol.</title>
        <authorList>
            <person name="Perruchon C."/>
            <person name="Papadopoulou E.S."/>
            <person name="Rousidou C."/>
            <person name="Vasileiadis S."/>
            <person name="Tanou G."/>
            <person name="Amoutzias G."/>
            <person name="Molassiotis A."/>
            <person name="Karpouzas D.G."/>
        </authorList>
    </citation>
    <scope>NUCLEOTIDE SEQUENCE [LARGE SCALE GENOMIC DNA]</scope>
    <source>
        <strain evidence="9 10">P3</strain>
    </source>
</reference>
<feature type="domain" description="Polysaccharide chain length determinant N-terminal" evidence="8">
    <location>
        <begin position="18"/>
        <end position="102"/>
    </location>
</feature>
<evidence type="ECO:0000256" key="6">
    <source>
        <dbReference type="SAM" id="Coils"/>
    </source>
</evidence>
<accession>A0A1S1HK16</accession>
<feature type="transmembrane region" description="Helical" evidence="7">
    <location>
        <begin position="411"/>
        <end position="431"/>
    </location>
</feature>
<dbReference type="InterPro" id="IPR003856">
    <property type="entry name" value="LPS_length_determ_N"/>
</dbReference>
<evidence type="ECO:0000256" key="3">
    <source>
        <dbReference type="ARBA" id="ARBA00022692"/>
    </source>
</evidence>
<sequence>MNANLPGQDAEEVSENLLGHLPTILWQRRWFVLAPLLAGTVAGLAAAIFMPATYRSSAMLLVESQELPQNLVGSPLTSLIDQRIAKIRQQILSRPDLIELIQNNNLYPAERRSQPLSEIIDKMRASTFIAPVNADIERSSNRGSSTIAFSLAFNYSDPVRAQLVAQDFVERLLKLDSAGSAAAAAGTVTFLQDQAASIQGQLQGLEKQIEEIKARNGMALSNAGGPVMSSGSYDTQIAQLQRENAQLQAQARTQASVDFDPAVVAATQQLDNAKAVYSDNHPDVKLAEQRLREARQAATARVATNMRGSSVGAQIAANNATIAQLQAARGAEQSRSSAAIAAQSAAPLVMEQIAQLQARADGLRANYDRVSANLMAAQASAKMESEQRGERLTVIDPPVVPDKPSSPNRPMLILGGIAGGAALGLVLAMLWELLLRPIRGVAALQNLLGVAPLVVVPTFRDSEPRWHRYLFWRRKKPAKTA</sequence>
<dbReference type="RefSeq" id="WP_015457412.1">
    <property type="nucleotide sequence ID" value="NZ_MIPT01000001.1"/>
</dbReference>
<evidence type="ECO:0000256" key="7">
    <source>
        <dbReference type="SAM" id="Phobius"/>
    </source>
</evidence>
<keyword evidence="3 7" id="KW-0812">Transmembrane</keyword>
<dbReference type="PANTHER" id="PTHR32309">
    <property type="entry name" value="TYROSINE-PROTEIN KINASE"/>
    <property type="match status" value="1"/>
</dbReference>
<evidence type="ECO:0000313" key="9">
    <source>
        <dbReference type="EMBL" id="OHT20870.1"/>
    </source>
</evidence>
<keyword evidence="2" id="KW-1003">Cell membrane</keyword>
<name>A0A1S1HK16_9SPHN</name>
<dbReference type="Pfam" id="PF02706">
    <property type="entry name" value="Wzz"/>
    <property type="match status" value="1"/>
</dbReference>
<evidence type="ECO:0000313" key="10">
    <source>
        <dbReference type="Proteomes" id="UP000179467"/>
    </source>
</evidence>
<keyword evidence="4 7" id="KW-1133">Transmembrane helix</keyword>
<evidence type="ECO:0000256" key="4">
    <source>
        <dbReference type="ARBA" id="ARBA00022989"/>
    </source>
</evidence>
<dbReference type="InterPro" id="IPR050445">
    <property type="entry name" value="Bact_polysacc_biosynth/exp"/>
</dbReference>
<dbReference type="PANTHER" id="PTHR32309:SF13">
    <property type="entry name" value="FERRIC ENTEROBACTIN TRANSPORT PROTEIN FEPE"/>
    <property type="match status" value="1"/>
</dbReference>
<keyword evidence="10" id="KW-1185">Reference proteome</keyword>
<protein>
    <submittedName>
        <fullName evidence="9">Chain length determinant protein</fullName>
    </submittedName>
</protein>
<dbReference type="OrthoDB" id="7411292at2"/>
<organism evidence="9 10">
    <name type="scientific">Edaphosphingomonas haloaromaticamans</name>
    <dbReference type="NCBI Taxonomy" id="653954"/>
    <lineage>
        <taxon>Bacteria</taxon>
        <taxon>Pseudomonadati</taxon>
        <taxon>Pseudomonadota</taxon>
        <taxon>Alphaproteobacteria</taxon>
        <taxon>Sphingomonadales</taxon>
        <taxon>Rhizorhabdaceae</taxon>
        <taxon>Edaphosphingomonas</taxon>
    </lineage>
</organism>
<feature type="coiled-coil region" evidence="6">
    <location>
        <begin position="188"/>
        <end position="257"/>
    </location>
</feature>
<evidence type="ECO:0000256" key="5">
    <source>
        <dbReference type="ARBA" id="ARBA00023136"/>
    </source>
</evidence>
<gene>
    <name evidence="9" type="ORF">BHE75_02874</name>
</gene>
<feature type="transmembrane region" description="Helical" evidence="7">
    <location>
        <begin position="30"/>
        <end position="50"/>
    </location>
</feature>
<dbReference type="EMBL" id="MIPT01000001">
    <property type="protein sequence ID" value="OHT20870.1"/>
    <property type="molecule type" value="Genomic_DNA"/>
</dbReference>
<comment type="subcellular location">
    <subcellularLocation>
        <location evidence="1">Cell membrane</location>
        <topology evidence="1">Multi-pass membrane protein</topology>
    </subcellularLocation>
</comment>
<dbReference type="GO" id="GO:0005886">
    <property type="term" value="C:plasma membrane"/>
    <property type="evidence" value="ECO:0007669"/>
    <property type="project" value="UniProtKB-SubCell"/>
</dbReference>